<feature type="region of interest" description="Disordered" evidence="1">
    <location>
        <begin position="1"/>
        <end position="41"/>
    </location>
</feature>
<accession>A0A8H3VP95</accession>
<proteinExistence type="predicted"/>
<evidence type="ECO:0000313" key="3">
    <source>
        <dbReference type="Proteomes" id="UP000490939"/>
    </source>
</evidence>
<evidence type="ECO:0000313" key="2">
    <source>
        <dbReference type="EMBL" id="KAE9990498.1"/>
    </source>
</evidence>
<dbReference type="AlphaFoldDB" id="A0A8H3VP95"/>
<evidence type="ECO:0000256" key="1">
    <source>
        <dbReference type="SAM" id="MobiDB-lite"/>
    </source>
</evidence>
<comment type="caution">
    <text evidence="2">The sequence shown here is derived from an EMBL/GenBank/DDBJ whole genome shotgun (WGS) entry which is preliminary data.</text>
</comment>
<reference evidence="2 3" key="1">
    <citation type="submission" date="2019-07" db="EMBL/GenBank/DDBJ databases">
        <title>Venturia inaequalis Genome Resource.</title>
        <authorList>
            <person name="Lichtner F.J."/>
        </authorList>
    </citation>
    <scope>NUCLEOTIDE SEQUENCE [LARGE SCALE GENOMIC DNA]</scope>
    <source>
        <strain evidence="2 3">DMI_063113</strain>
    </source>
</reference>
<dbReference type="Proteomes" id="UP000490939">
    <property type="component" value="Unassembled WGS sequence"/>
</dbReference>
<name>A0A8H3VP95_VENIN</name>
<sequence>MISRHKMSSTMSGFVNPAGSGTSHRKALGDITNSQRLNESGFEKPSIGLVSKKGHGRSKAISISVLELPKFLSKPPGVELSYSADDYSQPDSDLDDAANEGSQLSVDSTIDFETLDNTHANSPYLDRPTKNGTKELNNAVLGREMQPIDEPFEDLELDNYIRPRTPTERIQSLVEIDKADTREHIDDSSAFTHALAEKASGYPVTHRDVNKVVEQWLETSSSLWNADVRLSASGITPTGAELELAELEAAAQFKELHLPNLDQLISAIERVGGSPEKETKEIVVDVLRAPEVASKLRGFNMTIIMERFDAAINCNHEEWEESEVSMAYGSTREEVVSRPGSVTPGSFNGHFDEDKALQVPAQLKAPSISNLDDLRIRPWSTFTIASEIKQHDPSNNPTPSSSKLQKKVSFADQATIIGSSDPHTEHISTSFTFKEIIKQAKALSRTACNVVPGIRHIQKQLFDANVQARMRTLDEYFSEQVASEAGERGAMLPPRRDSPFGSDAAMDVMTDLFGMEKLERQSWESDTPFHMSPDGFISAPSRSSTISTTSTNDHLNITPIALGISMDEELNIPFHMAPDGFISAPLPLPSPSGTLSPAPTLSFVYPRSLLFAGAARREALPPY</sequence>
<keyword evidence="3" id="KW-1185">Reference proteome</keyword>
<protein>
    <submittedName>
        <fullName evidence="2">Uncharacterized protein</fullName>
    </submittedName>
</protein>
<dbReference type="EMBL" id="WNWR01000135">
    <property type="protein sequence ID" value="KAE9990498.1"/>
    <property type="molecule type" value="Genomic_DNA"/>
</dbReference>
<organism evidence="2 3">
    <name type="scientific">Venturia inaequalis</name>
    <name type="common">Apple scab fungus</name>
    <dbReference type="NCBI Taxonomy" id="5025"/>
    <lineage>
        <taxon>Eukaryota</taxon>
        <taxon>Fungi</taxon>
        <taxon>Dikarya</taxon>
        <taxon>Ascomycota</taxon>
        <taxon>Pezizomycotina</taxon>
        <taxon>Dothideomycetes</taxon>
        <taxon>Pleosporomycetidae</taxon>
        <taxon>Venturiales</taxon>
        <taxon>Venturiaceae</taxon>
        <taxon>Venturia</taxon>
    </lineage>
</organism>
<gene>
    <name evidence="2" type="ORF">EG327_001346</name>
</gene>